<reference evidence="2" key="1">
    <citation type="submission" date="2025-08" db="UniProtKB">
        <authorList>
            <consortium name="RefSeq"/>
        </authorList>
    </citation>
    <scope>IDENTIFICATION</scope>
    <source>
        <tissue evidence="2">Whole body</tissue>
    </source>
</reference>
<evidence type="ECO:0000313" key="2">
    <source>
        <dbReference type="RefSeq" id="XP_024891067.1"/>
    </source>
</evidence>
<protein>
    <submittedName>
        <fullName evidence="2">Uncharacterized protein LOC112466937</fullName>
    </submittedName>
</protein>
<dbReference type="GeneID" id="112466937"/>
<dbReference type="AlphaFoldDB" id="A0A6J1R8S3"/>
<dbReference type="PANTHER" id="PTHR46579">
    <property type="entry name" value="F5/8 TYPE C DOMAIN-CONTAINING PROTEIN-RELATED"/>
    <property type="match status" value="1"/>
</dbReference>
<keyword evidence="1" id="KW-1185">Reference proteome</keyword>
<dbReference type="Proteomes" id="UP000504618">
    <property type="component" value="Unplaced"/>
</dbReference>
<gene>
    <name evidence="2" type="primary">LOC112466937</name>
</gene>
<organism evidence="1 2">
    <name type="scientific">Temnothorax curvispinosus</name>
    <dbReference type="NCBI Taxonomy" id="300111"/>
    <lineage>
        <taxon>Eukaryota</taxon>
        <taxon>Metazoa</taxon>
        <taxon>Ecdysozoa</taxon>
        <taxon>Arthropoda</taxon>
        <taxon>Hexapoda</taxon>
        <taxon>Insecta</taxon>
        <taxon>Pterygota</taxon>
        <taxon>Neoptera</taxon>
        <taxon>Endopterygota</taxon>
        <taxon>Hymenoptera</taxon>
        <taxon>Apocrita</taxon>
        <taxon>Aculeata</taxon>
        <taxon>Formicoidea</taxon>
        <taxon>Formicidae</taxon>
        <taxon>Myrmicinae</taxon>
        <taxon>Temnothorax</taxon>
    </lineage>
</organism>
<dbReference type="PANTHER" id="PTHR46579:SF1">
    <property type="entry name" value="F5_8 TYPE C DOMAIN-CONTAINING PROTEIN"/>
    <property type="match status" value="1"/>
</dbReference>
<evidence type="ECO:0000313" key="1">
    <source>
        <dbReference type="Proteomes" id="UP000504618"/>
    </source>
</evidence>
<name>A0A6J1R8S3_9HYME</name>
<sequence>MLVSEEIDDTTTNCDGCNNSENEKICSIDEDLFQNRHMEEGIEDNDPCHTEAIIINDANIKHDNTIMFESSKTTVDEVVQMIHSYCVRFNSSDEARFALFNMASIWAGPKFSNFMNSKYVISKRLDPPEELFQYIFYCSKCNCLLDKFYRKDLLTTTYRHCEKCQETYKMSTNSSNCFVSTDVKYQVQVLLQNSNVRKLLFQNIKDIENRLKNKNLNNIVDIHDGELYRRLYNNKRKKTVLLTFNFNLDGAFISKSSKSSMWPIQLIINELPLKIRFSNILLAGMWITNSEPSSQFMNLYINVFINQIRDLMTNGIIIDMENGQKCNFILQPLCSSVDSVARPIIQNRFQFNGYFGCSWCYQYGEYFNGAMRYPFMDDDPPLRDHDSYIKNIKYVEEIGRPFKGVKGFAEITQLENFDCVWGFPFDYMHGMLLGVANTLWTKFWTNNRKEEYNLSKSDIRNIEKRLLSIKLPSEIHRSPRSFNSGKWKASEWRSWILYLSIPCLLGIMKTKYLSSFALLVRCTHKLLSESITIEDLRQL</sequence>
<dbReference type="RefSeq" id="XP_024891067.1">
    <property type="nucleotide sequence ID" value="XM_025035299.1"/>
</dbReference>
<accession>A0A6J1R8S3</accession>
<dbReference type="OrthoDB" id="8191915at2759"/>
<proteinExistence type="predicted"/>